<evidence type="ECO:0000259" key="6">
    <source>
        <dbReference type="PROSITE" id="PS51918"/>
    </source>
</evidence>
<proteinExistence type="inferred from homology"/>
<dbReference type="InterPro" id="IPR058240">
    <property type="entry name" value="rSAM_sf"/>
</dbReference>
<evidence type="ECO:0000256" key="1">
    <source>
        <dbReference type="ARBA" id="ARBA00022485"/>
    </source>
</evidence>
<dbReference type="PANTHER" id="PTHR32331:SF0">
    <property type="entry name" value="UPF0313 PROTEIN YGIQ"/>
    <property type="match status" value="1"/>
</dbReference>
<keyword evidence="4" id="KW-0408">Iron</keyword>
<dbReference type="NCBIfam" id="TIGR03904">
    <property type="entry name" value="SAM_YgiQ"/>
    <property type="match status" value="1"/>
</dbReference>
<keyword evidence="5" id="KW-0411">Iron-sulfur</keyword>
<dbReference type="HAMAP" id="MF_01251">
    <property type="entry name" value="UPF0313"/>
    <property type="match status" value="1"/>
</dbReference>
<evidence type="ECO:0000256" key="4">
    <source>
        <dbReference type="ARBA" id="ARBA00023004"/>
    </source>
</evidence>
<accession>A0A3B1CEV2</accession>
<dbReference type="SMART" id="SM00729">
    <property type="entry name" value="Elp3"/>
    <property type="match status" value="1"/>
</dbReference>
<keyword evidence="2" id="KW-0949">S-adenosyl-L-methionine</keyword>
<dbReference type="InterPro" id="IPR023404">
    <property type="entry name" value="rSAM_horseshoe"/>
</dbReference>
<dbReference type="SFLD" id="SFLDG01069">
    <property type="entry name" value="UPF0313"/>
    <property type="match status" value="1"/>
</dbReference>
<dbReference type="GO" id="GO:0046872">
    <property type="term" value="F:metal ion binding"/>
    <property type="evidence" value="ECO:0007669"/>
    <property type="project" value="UniProtKB-KW"/>
</dbReference>
<dbReference type="Pfam" id="PF11842">
    <property type="entry name" value="DUF3362"/>
    <property type="match status" value="1"/>
</dbReference>
<gene>
    <name evidence="7" type="ORF">MNBD_NITROSPINAE02-376</name>
</gene>
<dbReference type="InterPro" id="IPR006638">
    <property type="entry name" value="Elp3/MiaA/NifB-like_rSAM"/>
</dbReference>
<dbReference type="PROSITE" id="PS51918">
    <property type="entry name" value="RADICAL_SAM"/>
    <property type="match status" value="1"/>
</dbReference>
<dbReference type="InterPro" id="IPR007197">
    <property type="entry name" value="rSAM"/>
</dbReference>
<keyword evidence="3" id="KW-0479">Metal-binding</keyword>
<evidence type="ECO:0000256" key="3">
    <source>
        <dbReference type="ARBA" id="ARBA00022723"/>
    </source>
</evidence>
<evidence type="ECO:0000256" key="2">
    <source>
        <dbReference type="ARBA" id="ARBA00022691"/>
    </source>
</evidence>
<keyword evidence="1" id="KW-0004">4Fe-4S</keyword>
<dbReference type="EMBL" id="UOGE01000076">
    <property type="protein sequence ID" value="VAX22468.1"/>
    <property type="molecule type" value="Genomic_DNA"/>
</dbReference>
<evidence type="ECO:0000256" key="5">
    <source>
        <dbReference type="ARBA" id="ARBA00023014"/>
    </source>
</evidence>
<name>A0A3B1CEV2_9ZZZZ</name>
<dbReference type="SFLD" id="SFLDS00029">
    <property type="entry name" value="Radical_SAM"/>
    <property type="match status" value="1"/>
</dbReference>
<dbReference type="Pfam" id="PF04055">
    <property type="entry name" value="Radical_SAM"/>
    <property type="match status" value="1"/>
</dbReference>
<dbReference type="AlphaFoldDB" id="A0A3B1CEV2"/>
<organism evidence="7">
    <name type="scientific">hydrothermal vent metagenome</name>
    <dbReference type="NCBI Taxonomy" id="652676"/>
    <lineage>
        <taxon>unclassified sequences</taxon>
        <taxon>metagenomes</taxon>
        <taxon>ecological metagenomes</taxon>
    </lineage>
</organism>
<protein>
    <submittedName>
        <fullName evidence="7">UPF0313 [4Fe-4S] protein YgiQ</fullName>
    </submittedName>
</protein>
<dbReference type="Gene3D" id="3.80.30.20">
    <property type="entry name" value="tm_1862 like domain"/>
    <property type="match status" value="1"/>
</dbReference>
<dbReference type="InterPro" id="IPR013704">
    <property type="entry name" value="UPF0313_N"/>
</dbReference>
<dbReference type="GO" id="GO:0051539">
    <property type="term" value="F:4 iron, 4 sulfur cluster binding"/>
    <property type="evidence" value="ECO:0007669"/>
    <property type="project" value="UniProtKB-KW"/>
</dbReference>
<dbReference type="InterPro" id="IPR022946">
    <property type="entry name" value="UPF0313"/>
</dbReference>
<feature type="domain" description="Radical SAM core" evidence="6">
    <location>
        <begin position="295"/>
        <end position="565"/>
    </location>
</feature>
<dbReference type="GO" id="GO:0003824">
    <property type="term" value="F:catalytic activity"/>
    <property type="evidence" value="ECO:0007669"/>
    <property type="project" value="InterPro"/>
</dbReference>
<sequence>MTLSALPTSLEEANARGWKAFDVILVTGDCYVDHPSFGVAIVGRYLESLGLRVGVIAAPDPGGSADFLKLGAPALFFGVTAGNLDSMIMRHTALRKPRSDDAYADGGMAGRRPPRATIIYCNRIREAFKGANIIIGGLEASLRRFAHYDYWSDKVRRSILPDSKADMLVYGMAEQTLCQIVKALRAGRNLKDIKDLRGTAVMISAEDRKSLGKETQTIPSFEEAASSKRKYAKASRMIHLNQHPHSARALAQKHGGRYLLVNRPALPLSAKEIDAIYALPFTRMPHPSHKGPIPAYEMIKFSITAMRGCFGGCSFCALTVHQGRAIQSRSSASILQEVKKVTRMKGFTGYISDIGGPTANMYRLVCGEPEVEAVCRRISCVHPGICKRLATDHKPQIDLLKKARSIEGVKKIFVSSGIRYDLANLSPEYITELARHHVSGQLKVAPEHCNRGVLKLMRKPSIESFDKFVESFMAESGKAGLKQYVIPYFISAHPGCGLSEEVEMAEYLKKRNLRPRQIQDFIPAPMTLAGDMYYSGFDPMSGKEVKTDKGGRERRLHRALMQYYKPENSGDVREALRQTGRKNLMGYGPGKLVK</sequence>
<dbReference type="SFLD" id="SFLDG01082">
    <property type="entry name" value="B12-binding_domain_containing"/>
    <property type="match status" value="1"/>
</dbReference>
<reference evidence="7" key="1">
    <citation type="submission" date="2018-06" db="EMBL/GenBank/DDBJ databases">
        <authorList>
            <person name="Zhirakovskaya E."/>
        </authorList>
    </citation>
    <scope>NUCLEOTIDE SEQUENCE</scope>
</reference>
<dbReference type="InterPro" id="IPR024560">
    <property type="entry name" value="UPF0313_C"/>
</dbReference>
<dbReference type="Pfam" id="PF08497">
    <property type="entry name" value="Radical_SAM_N"/>
    <property type="match status" value="1"/>
</dbReference>
<dbReference type="SUPFAM" id="SSF102114">
    <property type="entry name" value="Radical SAM enzymes"/>
    <property type="match status" value="1"/>
</dbReference>
<dbReference type="PANTHER" id="PTHR32331">
    <property type="entry name" value="UPF0313 PROTEIN YGIQ"/>
    <property type="match status" value="1"/>
</dbReference>
<evidence type="ECO:0000313" key="7">
    <source>
        <dbReference type="EMBL" id="VAX22468.1"/>
    </source>
</evidence>